<keyword evidence="7" id="KW-0067">ATP-binding</keyword>
<evidence type="ECO:0000256" key="7">
    <source>
        <dbReference type="ARBA" id="ARBA00022840"/>
    </source>
</evidence>
<keyword evidence="5" id="KW-0547">Nucleotide-binding</keyword>
<dbReference type="SUPFAM" id="SSF55781">
    <property type="entry name" value="GAF domain-like"/>
    <property type="match status" value="1"/>
</dbReference>
<dbReference type="GO" id="GO:0005524">
    <property type="term" value="F:ATP binding"/>
    <property type="evidence" value="ECO:0007669"/>
    <property type="project" value="UniProtKB-KW"/>
</dbReference>
<feature type="domain" description="Histidine kinase" evidence="11">
    <location>
        <begin position="241"/>
        <end position="411"/>
    </location>
</feature>
<dbReference type="EMBL" id="AUZY01010575">
    <property type="protein sequence ID" value="EQD38259.1"/>
    <property type="molecule type" value="Genomic_DNA"/>
</dbReference>
<keyword evidence="10" id="KW-0175">Coiled coil</keyword>
<dbReference type="Gene3D" id="3.30.565.10">
    <property type="entry name" value="Histidine kinase-like ATPase, C-terminal domain"/>
    <property type="match status" value="1"/>
</dbReference>
<dbReference type="InterPro" id="IPR036097">
    <property type="entry name" value="HisK_dim/P_sf"/>
</dbReference>
<comment type="subcellular location">
    <subcellularLocation>
        <location evidence="2">Membrane</location>
    </subcellularLocation>
</comment>
<keyword evidence="8" id="KW-0902">Two-component regulatory system</keyword>
<dbReference type="InterPro" id="IPR003661">
    <property type="entry name" value="HisK_dim/P_dom"/>
</dbReference>
<dbReference type="CDD" id="cd00082">
    <property type="entry name" value="HisKA"/>
    <property type="match status" value="1"/>
</dbReference>
<accession>T1ABI4</accession>
<name>T1ABI4_9ZZZZ</name>
<dbReference type="InterPro" id="IPR003018">
    <property type="entry name" value="GAF"/>
</dbReference>
<dbReference type="InterPro" id="IPR003594">
    <property type="entry name" value="HATPase_dom"/>
</dbReference>
<keyword evidence="9" id="KW-0472">Membrane</keyword>
<dbReference type="Pfam" id="PF02518">
    <property type="entry name" value="HATPase_c"/>
    <property type="match status" value="1"/>
</dbReference>
<dbReference type="Gene3D" id="3.30.450.40">
    <property type="match status" value="1"/>
</dbReference>
<sequence>PARTARLEAKVMAAAHADVQEPRPALVPGDANSQATYNPRPMDDKVMVDLLERVGNLFTSSLDLKVNIDFTLRALSQLVECDTDTVFLLDDEETRLHAMVTYPYAEQVSSVASFGLGEGIVGWAVAERKAVRVADATTDPRFKALSSPNSPKSVMVMPLESPNRVVGALTLGRKTVKPFTDLEQALVRVIANQAAISIDNAALHAAAQRQLQEIALQKHELEVANAQIRENSRLKSEFLANMSHELRTPLNSILGFSEILKDNLAGKMTAQQQQDCLVNIHSSGRHLLNLVNDVLDLSKIEAGRLELQYEEFQLGQCISEVLTVIQPLAERAGVTLQVEMDNDVTLLRADKGKFKQILYNLLSNAIKFTPEDGQALIKTRTKPRASQLVVQVKDSGIGIDPEHHDQIFSEF</sequence>
<organism evidence="12">
    <name type="scientific">mine drainage metagenome</name>
    <dbReference type="NCBI Taxonomy" id="410659"/>
    <lineage>
        <taxon>unclassified sequences</taxon>
        <taxon>metagenomes</taxon>
        <taxon>ecological metagenomes</taxon>
    </lineage>
</organism>
<dbReference type="InterPro" id="IPR050736">
    <property type="entry name" value="Sensor_HK_Regulatory"/>
</dbReference>
<gene>
    <name evidence="12" type="ORF">B1B_15892</name>
</gene>
<reference evidence="12" key="2">
    <citation type="journal article" date="2014" name="ISME J.">
        <title>Microbial stratification in low pH oxic and suboxic macroscopic growths along an acid mine drainage.</title>
        <authorList>
            <person name="Mendez-Garcia C."/>
            <person name="Mesa V."/>
            <person name="Sprenger R.R."/>
            <person name="Richter M."/>
            <person name="Diez M.S."/>
            <person name="Solano J."/>
            <person name="Bargiela R."/>
            <person name="Golyshina O.V."/>
            <person name="Manteca A."/>
            <person name="Ramos J.L."/>
            <person name="Gallego J.R."/>
            <person name="Llorente I."/>
            <person name="Martins Dos Santos V.A."/>
            <person name="Jensen O.N."/>
            <person name="Pelaez A.I."/>
            <person name="Sanchez J."/>
            <person name="Ferrer M."/>
        </authorList>
    </citation>
    <scope>NUCLEOTIDE SEQUENCE</scope>
</reference>
<reference evidence="12" key="1">
    <citation type="submission" date="2013-08" db="EMBL/GenBank/DDBJ databases">
        <authorList>
            <person name="Mendez C."/>
            <person name="Richter M."/>
            <person name="Ferrer M."/>
            <person name="Sanchez J."/>
        </authorList>
    </citation>
    <scope>NUCLEOTIDE SEQUENCE</scope>
</reference>
<dbReference type="SMART" id="SM00388">
    <property type="entry name" value="HisKA"/>
    <property type="match status" value="1"/>
</dbReference>
<dbReference type="InterPro" id="IPR036890">
    <property type="entry name" value="HATPase_C_sf"/>
</dbReference>
<dbReference type="GO" id="GO:0000155">
    <property type="term" value="F:phosphorelay sensor kinase activity"/>
    <property type="evidence" value="ECO:0007669"/>
    <property type="project" value="InterPro"/>
</dbReference>
<evidence type="ECO:0000256" key="8">
    <source>
        <dbReference type="ARBA" id="ARBA00023012"/>
    </source>
</evidence>
<feature type="non-terminal residue" evidence="12">
    <location>
        <position position="411"/>
    </location>
</feature>
<dbReference type="InterPro" id="IPR029016">
    <property type="entry name" value="GAF-like_dom_sf"/>
</dbReference>
<protein>
    <recommendedName>
        <fullName evidence="3">histidine kinase</fullName>
        <ecNumber evidence="3">2.7.13.3</ecNumber>
    </recommendedName>
</protein>
<dbReference type="PANTHER" id="PTHR43711">
    <property type="entry name" value="TWO-COMPONENT HISTIDINE KINASE"/>
    <property type="match status" value="1"/>
</dbReference>
<comment type="catalytic activity">
    <reaction evidence="1">
        <text>ATP + protein L-histidine = ADP + protein N-phospho-L-histidine.</text>
        <dbReference type="EC" id="2.7.13.3"/>
    </reaction>
</comment>
<dbReference type="SUPFAM" id="SSF55874">
    <property type="entry name" value="ATPase domain of HSP90 chaperone/DNA topoisomerase II/histidine kinase"/>
    <property type="match status" value="1"/>
</dbReference>
<evidence type="ECO:0000256" key="1">
    <source>
        <dbReference type="ARBA" id="ARBA00000085"/>
    </source>
</evidence>
<dbReference type="SMART" id="SM00065">
    <property type="entry name" value="GAF"/>
    <property type="match status" value="1"/>
</dbReference>
<dbReference type="Gene3D" id="1.10.287.130">
    <property type="match status" value="1"/>
</dbReference>
<evidence type="ECO:0000256" key="3">
    <source>
        <dbReference type="ARBA" id="ARBA00012438"/>
    </source>
</evidence>
<evidence type="ECO:0000256" key="2">
    <source>
        <dbReference type="ARBA" id="ARBA00004370"/>
    </source>
</evidence>
<dbReference type="Pfam" id="PF00512">
    <property type="entry name" value="HisKA"/>
    <property type="match status" value="1"/>
</dbReference>
<dbReference type="PROSITE" id="PS50109">
    <property type="entry name" value="HIS_KIN"/>
    <property type="match status" value="1"/>
</dbReference>
<evidence type="ECO:0000313" key="12">
    <source>
        <dbReference type="EMBL" id="EQD38259.1"/>
    </source>
</evidence>
<keyword evidence="6 12" id="KW-0418">Kinase</keyword>
<dbReference type="SUPFAM" id="SSF47384">
    <property type="entry name" value="Homodimeric domain of signal transducing histidine kinase"/>
    <property type="match status" value="1"/>
</dbReference>
<evidence type="ECO:0000256" key="5">
    <source>
        <dbReference type="ARBA" id="ARBA00022741"/>
    </source>
</evidence>
<dbReference type="EC" id="2.7.13.3" evidence="3"/>
<dbReference type="FunFam" id="1.10.287.130:FF:000038">
    <property type="entry name" value="Sensory transduction histidine kinase"/>
    <property type="match status" value="1"/>
</dbReference>
<feature type="non-terminal residue" evidence="12">
    <location>
        <position position="1"/>
    </location>
</feature>
<proteinExistence type="predicted"/>
<evidence type="ECO:0000256" key="6">
    <source>
        <dbReference type="ARBA" id="ARBA00022777"/>
    </source>
</evidence>
<dbReference type="GO" id="GO:0016020">
    <property type="term" value="C:membrane"/>
    <property type="evidence" value="ECO:0007669"/>
    <property type="project" value="UniProtKB-SubCell"/>
</dbReference>
<evidence type="ECO:0000256" key="9">
    <source>
        <dbReference type="ARBA" id="ARBA00023136"/>
    </source>
</evidence>
<dbReference type="Pfam" id="PF01590">
    <property type="entry name" value="GAF"/>
    <property type="match status" value="1"/>
</dbReference>
<evidence type="ECO:0000259" key="11">
    <source>
        <dbReference type="PROSITE" id="PS50109"/>
    </source>
</evidence>
<dbReference type="PANTHER" id="PTHR43711:SF26">
    <property type="entry name" value="SENSOR HISTIDINE KINASE RCSC"/>
    <property type="match status" value="1"/>
</dbReference>
<dbReference type="InterPro" id="IPR005467">
    <property type="entry name" value="His_kinase_dom"/>
</dbReference>
<feature type="coiled-coil region" evidence="10">
    <location>
        <begin position="204"/>
        <end position="231"/>
    </location>
</feature>
<evidence type="ECO:0000256" key="10">
    <source>
        <dbReference type="SAM" id="Coils"/>
    </source>
</evidence>
<evidence type="ECO:0000256" key="4">
    <source>
        <dbReference type="ARBA" id="ARBA00022679"/>
    </source>
</evidence>
<dbReference type="AlphaFoldDB" id="T1ABI4"/>
<comment type="caution">
    <text evidence="12">The sequence shown here is derived from an EMBL/GenBank/DDBJ whole genome shotgun (WGS) entry which is preliminary data.</text>
</comment>
<keyword evidence="4" id="KW-0808">Transferase</keyword>